<dbReference type="SMART" id="SM01192">
    <property type="entry name" value="Enolase_C"/>
    <property type="match status" value="1"/>
</dbReference>
<dbReference type="GO" id="GO:0000287">
    <property type="term" value="F:magnesium ion binding"/>
    <property type="evidence" value="ECO:0007669"/>
    <property type="project" value="InterPro"/>
</dbReference>
<keyword evidence="5 7" id="KW-0456">Lyase</keyword>
<name>A0A445I4E3_GLYSO</name>
<keyword evidence="8" id="KW-1185">Reference proteome</keyword>
<reference evidence="7 8" key="1">
    <citation type="submission" date="2018-09" db="EMBL/GenBank/DDBJ databases">
        <title>A high-quality reference genome of wild soybean provides a powerful tool to mine soybean genomes.</title>
        <authorList>
            <person name="Xie M."/>
            <person name="Chung C.Y.L."/>
            <person name="Li M.-W."/>
            <person name="Wong F.-L."/>
            <person name="Chan T.-F."/>
            <person name="Lam H.-M."/>
        </authorList>
    </citation>
    <scope>NUCLEOTIDE SEQUENCE [LARGE SCALE GENOMIC DNA]</scope>
    <source>
        <strain evidence="8">cv. W05</strain>
        <tissue evidence="7">Hypocotyl of etiolated seedlings</tissue>
    </source>
</reference>
<dbReference type="Proteomes" id="UP000289340">
    <property type="component" value="Chromosome 11"/>
</dbReference>
<dbReference type="GO" id="GO:0006096">
    <property type="term" value="P:glycolytic process"/>
    <property type="evidence" value="ECO:0007669"/>
    <property type="project" value="UniProtKB-UniPathway"/>
</dbReference>
<evidence type="ECO:0000256" key="5">
    <source>
        <dbReference type="ARBA" id="ARBA00023239"/>
    </source>
</evidence>
<evidence type="ECO:0000256" key="4">
    <source>
        <dbReference type="ARBA" id="ARBA00023152"/>
    </source>
</evidence>
<accession>A0A445I4E3</accession>
<sequence length="276" mass="30517">MAQKENLMIFQGGEDLTICHILDAPSEVIGKSNYGTLYKALLQRSNKVSLLRFLKLMCTARGEELDKMIHFLGRIRNPNLVPLLGFYTGPRGEKLLLHPFYRHESLTQFIRGKLPLFLSHPVWLSIEWSVATASSLEYSAMSDYDDQRNQVDVDAIMLEIDGTPNKSKLGANAILGVFAEFPAFNVINGGSHAGNNLAMQEFMILPVGATSFAEALRMGSEVYHVLKGIIKEKYVQHACNVGDEGGFSPNVQDNRKGLVLLMDAIEKAGYTGFGSC</sequence>
<dbReference type="Pfam" id="PF00113">
    <property type="entry name" value="Enolase_C"/>
    <property type="match status" value="1"/>
</dbReference>
<dbReference type="PANTHER" id="PTHR11902:SF42">
    <property type="entry name" value="ENOLASE 1, CHLOROPLASTIC"/>
    <property type="match status" value="1"/>
</dbReference>
<comment type="pathway">
    <text evidence="1">Carbohydrate degradation; glycolysis; pyruvate from D-glyceraldehyde 3-phosphate: step 4/5.</text>
</comment>
<keyword evidence="4" id="KW-0324">Glycolysis</keyword>
<evidence type="ECO:0000256" key="1">
    <source>
        <dbReference type="ARBA" id="ARBA00005031"/>
    </source>
</evidence>
<evidence type="ECO:0000256" key="2">
    <source>
        <dbReference type="ARBA" id="ARBA00009604"/>
    </source>
</evidence>
<dbReference type="EC" id="4.2.1.11" evidence="3"/>
<dbReference type="SUPFAM" id="SSF51604">
    <property type="entry name" value="Enolase C-terminal domain-like"/>
    <property type="match status" value="1"/>
</dbReference>
<dbReference type="Gene3D" id="3.20.20.120">
    <property type="entry name" value="Enolase-like C-terminal domain"/>
    <property type="match status" value="1"/>
</dbReference>
<dbReference type="PANTHER" id="PTHR11902">
    <property type="entry name" value="ENOLASE"/>
    <property type="match status" value="1"/>
</dbReference>
<dbReference type="Pfam" id="PF03952">
    <property type="entry name" value="Enolase_N"/>
    <property type="match status" value="1"/>
</dbReference>
<organism evidence="7 8">
    <name type="scientific">Glycine soja</name>
    <name type="common">Wild soybean</name>
    <dbReference type="NCBI Taxonomy" id="3848"/>
    <lineage>
        <taxon>Eukaryota</taxon>
        <taxon>Viridiplantae</taxon>
        <taxon>Streptophyta</taxon>
        <taxon>Embryophyta</taxon>
        <taxon>Tracheophyta</taxon>
        <taxon>Spermatophyta</taxon>
        <taxon>Magnoliopsida</taxon>
        <taxon>eudicotyledons</taxon>
        <taxon>Gunneridae</taxon>
        <taxon>Pentapetalae</taxon>
        <taxon>rosids</taxon>
        <taxon>fabids</taxon>
        <taxon>Fabales</taxon>
        <taxon>Fabaceae</taxon>
        <taxon>Papilionoideae</taxon>
        <taxon>50 kb inversion clade</taxon>
        <taxon>NPAAA clade</taxon>
        <taxon>indigoferoid/millettioid clade</taxon>
        <taxon>Phaseoleae</taxon>
        <taxon>Glycine</taxon>
        <taxon>Glycine subgen. Soja</taxon>
    </lineage>
</organism>
<dbReference type="SUPFAM" id="SSF54826">
    <property type="entry name" value="Enolase N-terminal domain-like"/>
    <property type="match status" value="1"/>
</dbReference>
<comment type="similarity">
    <text evidence="2">Belongs to the enolase family.</text>
</comment>
<dbReference type="GO" id="GO:0004634">
    <property type="term" value="F:phosphopyruvate hydratase activity"/>
    <property type="evidence" value="ECO:0007669"/>
    <property type="project" value="UniProtKB-EC"/>
</dbReference>
<feature type="domain" description="Enolase C-terminal TIM barrel" evidence="6">
    <location>
        <begin position="181"/>
        <end position="275"/>
    </location>
</feature>
<dbReference type="SUPFAM" id="SSF56112">
    <property type="entry name" value="Protein kinase-like (PK-like)"/>
    <property type="match status" value="1"/>
</dbReference>
<dbReference type="AlphaFoldDB" id="A0A445I4E3"/>
<evidence type="ECO:0000313" key="7">
    <source>
        <dbReference type="EMBL" id="RZB80980.1"/>
    </source>
</evidence>
<dbReference type="Gene3D" id="3.30.200.20">
    <property type="entry name" value="Phosphorylase Kinase, domain 1"/>
    <property type="match status" value="1"/>
</dbReference>
<dbReference type="GO" id="GO:0000015">
    <property type="term" value="C:phosphopyruvate hydratase complex"/>
    <property type="evidence" value="ECO:0007669"/>
    <property type="project" value="InterPro"/>
</dbReference>
<dbReference type="InterPro" id="IPR020810">
    <property type="entry name" value="Enolase_C"/>
</dbReference>
<evidence type="ECO:0000259" key="6">
    <source>
        <dbReference type="SMART" id="SM01192"/>
    </source>
</evidence>
<evidence type="ECO:0000313" key="8">
    <source>
        <dbReference type="Proteomes" id="UP000289340"/>
    </source>
</evidence>
<comment type="caution">
    <text evidence="7">The sequence shown here is derived from an EMBL/GenBank/DDBJ whole genome shotgun (WGS) entry which is preliminary data.</text>
</comment>
<dbReference type="InterPro" id="IPR000941">
    <property type="entry name" value="Enolase"/>
</dbReference>
<protein>
    <recommendedName>
        <fullName evidence="3">phosphopyruvate hydratase</fullName>
        <ecNumber evidence="3">4.2.1.11</ecNumber>
    </recommendedName>
</protein>
<gene>
    <name evidence="7" type="ORF">D0Y65_030641</name>
</gene>
<dbReference type="InterPro" id="IPR011009">
    <property type="entry name" value="Kinase-like_dom_sf"/>
</dbReference>
<dbReference type="EMBL" id="QZWG01000011">
    <property type="protein sequence ID" value="RZB80980.1"/>
    <property type="molecule type" value="Genomic_DNA"/>
</dbReference>
<dbReference type="InterPro" id="IPR036849">
    <property type="entry name" value="Enolase-like_C_sf"/>
</dbReference>
<dbReference type="UniPathway" id="UPA00109">
    <property type="reaction ID" value="UER00187"/>
</dbReference>
<dbReference type="InterPro" id="IPR020811">
    <property type="entry name" value="Enolase_N"/>
</dbReference>
<dbReference type="InterPro" id="IPR029017">
    <property type="entry name" value="Enolase-like_N"/>
</dbReference>
<evidence type="ECO:0000256" key="3">
    <source>
        <dbReference type="ARBA" id="ARBA00012058"/>
    </source>
</evidence>
<proteinExistence type="inferred from homology"/>
<dbReference type="Gene3D" id="3.30.390.10">
    <property type="entry name" value="Enolase-like, N-terminal domain"/>
    <property type="match status" value="1"/>
</dbReference>